<dbReference type="InterPro" id="IPR052526">
    <property type="entry name" value="HTH-type_Bedaq_tolerance"/>
</dbReference>
<dbReference type="PANTHER" id="PTHR39515">
    <property type="entry name" value="CONSERVED PROTEIN"/>
    <property type="match status" value="1"/>
</dbReference>
<dbReference type="PANTHER" id="PTHR39515:SF2">
    <property type="entry name" value="HTH-TYPE TRANSCRIPTIONAL REGULATOR RV0880"/>
    <property type="match status" value="1"/>
</dbReference>
<reference evidence="3" key="1">
    <citation type="submission" date="2022-05" db="EMBL/GenBank/DDBJ databases">
        <title>Genomic analysis of Brachybacterium sp. CBA3104.</title>
        <authorList>
            <person name="Roh S.W."/>
            <person name="Kim Y.B."/>
            <person name="Kim Y."/>
        </authorList>
    </citation>
    <scope>NUCLEOTIDE SEQUENCE</scope>
    <source>
        <strain evidence="3">CBA3104</strain>
    </source>
</reference>
<sequence length="179" mass="18784">MSPAAADPEDAGASHPASADGAAASGAGAELRLDGEEAMLFDLADAIVGLARRIQAADVQTAGVASLTGTEIAVLRWVHRHPGTTSGETARATGLHRSNMSAALRGLVSKGLVLREGDPGDSRLVHLRLTELAEQDSRRIRLHWAEALRESLPTLGAEDRAALERCVDLLTSWEGIGPR</sequence>
<dbReference type="Pfam" id="PF12802">
    <property type="entry name" value="MarR_2"/>
    <property type="match status" value="1"/>
</dbReference>
<gene>
    <name evidence="3" type="ORF">M4486_09045</name>
</gene>
<accession>A0ABY4NC59</accession>
<dbReference type="SUPFAM" id="SSF46785">
    <property type="entry name" value="Winged helix' DNA-binding domain"/>
    <property type="match status" value="1"/>
</dbReference>
<dbReference type="InterPro" id="IPR000835">
    <property type="entry name" value="HTH_MarR-typ"/>
</dbReference>
<dbReference type="PROSITE" id="PS50995">
    <property type="entry name" value="HTH_MARR_2"/>
    <property type="match status" value="1"/>
</dbReference>
<proteinExistence type="predicted"/>
<dbReference type="InterPro" id="IPR036390">
    <property type="entry name" value="WH_DNA-bd_sf"/>
</dbReference>
<organism evidence="3 4">
    <name type="scientific">Brachybacterium kimchii</name>
    <dbReference type="NCBI Taxonomy" id="2942909"/>
    <lineage>
        <taxon>Bacteria</taxon>
        <taxon>Bacillati</taxon>
        <taxon>Actinomycetota</taxon>
        <taxon>Actinomycetes</taxon>
        <taxon>Micrococcales</taxon>
        <taxon>Dermabacteraceae</taxon>
        <taxon>Brachybacterium</taxon>
    </lineage>
</organism>
<dbReference type="EMBL" id="CP097218">
    <property type="protein sequence ID" value="UQN31406.1"/>
    <property type="molecule type" value="Genomic_DNA"/>
</dbReference>
<evidence type="ECO:0000259" key="2">
    <source>
        <dbReference type="PROSITE" id="PS50995"/>
    </source>
</evidence>
<name>A0ABY4NC59_9MICO</name>
<keyword evidence="4" id="KW-1185">Reference proteome</keyword>
<evidence type="ECO:0000313" key="4">
    <source>
        <dbReference type="Proteomes" id="UP001055868"/>
    </source>
</evidence>
<dbReference type="Gene3D" id="1.10.10.10">
    <property type="entry name" value="Winged helix-like DNA-binding domain superfamily/Winged helix DNA-binding domain"/>
    <property type="match status" value="1"/>
</dbReference>
<feature type="compositionally biased region" description="Low complexity" evidence="1">
    <location>
        <begin position="11"/>
        <end position="22"/>
    </location>
</feature>
<feature type="region of interest" description="Disordered" evidence="1">
    <location>
        <begin position="1"/>
        <end position="22"/>
    </location>
</feature>
<evidence type="ECO:0000256" key="1">
    <source>
        <dbReference type="SAM" id="MobiDB-lite"/>
    </source>
</evidence>
<dbReference type="RefSeq" id="WP_249480828.1">
    <property type="nucleotide sequence ID" value="NZ_CP097218.1"/>
</dbReference>
<dbReference type="Proteomes" id="UP001055868">
    <property type="component" value="Chromosome"/>
</dbReference>
<feature type="domain" description="HTH marR-type" evidence="2">
    <location>
        <begin position="36"/>
        <end position="172"/>
    </location>
</feature>
<protein>
    <submittedName>
        <fullName evidence="3">MarR family transcriptional regulator</fullName>
    </submittedName>
</protein>
<dbReference type="InterPro" id="IPR036388">
    <property type="entry name" value="WH-like_DNA-bd_sf"/>
</dbReference>
<evidence type="ECO:0000313" key="3">
    <source>
        <dbReference type="EMBL" id="UQN31406.1"/>
    </source>
</evidence>
<dbReference type="SMART" id="SM00347">
    <property type="entry name" value="HTH_MARR"/>
    <property type="match status" value="1"/>
</dbReference>